<sequence>MNRDLLVKTLKLHVETAHSLKELSRHNINFQIWQEKTRETLERAFGPQGEMVKRFNSIKYHLPPKLHDDESHDLAEIRQAYLSGLDKAITILMDSIKVLSDGVDVQLHPNCSLHCDTNGELDLKLHLSFQDIVNYVDQTNLPKIEQKEIKEELQQIYDLLSKKKLDQDKVKLHKSKLVGILNSMVGKTGGIFLLYQLLEILETLIVM</sequence>
<dbReference type="RefSeq" id="WP_034424555.1">
    <property type="nucleotide sequence ID" value="NZ_CP045798.1"/>
</dbReference>
<keyword evidence="2" id="KW-1185">Reference proteome</keyword>
<protein>
    <submittedName>
        <fullName evidence="1">Uncharacterized protein</fullName>
    </submittedName>
</protein>
<proteinExistence type="predicted"/>
<gene>
    <name evidence="1" type="ORF">BR63_00415</name>
</gene>
<dbReference type="EMBL" id="CP045798">
    <property type="protein sequence ID" value="QNB44924.1"/>
    <property type="molecule type" value="Genomic_DNA"/>
</dbReference>
<evidence type="ECO:0000313" key="1">
    <source>
        <dbReference type="EMBL" id="QNB44924.1"/>
    </source>
</evidence>
<organism evidence="1 2">
    <name type="scientific">Thermanaerosceptrum fracticalcis</name>
    <dbReference type="NCBI Taxonomy" id="1712410"/>
    <lineage>
        <taxon>Bacteria</taxon>
        <taxon>Bacillati</taxon>
        <taxon>Bacillota</taxon>
        <taxon>Clostridia</taxon>
        <taxon>Eubacteriales</taxon>
        <taxon>Peptococcaceae</taxon>
        <taxon>Thermanaerosceptrum</taxon>
    </lineage>
</organism>
<evidence type="ECO:0000313" key="2">
    <source>
        <dbReference type="Proteomes" id="UP000515847"/>
    </source>
</evidence>
<reference evidence="1 2" key="1">
    <citation type="journal article" date="2019" name="Front. Microbiol.">
        <title>Thermoanaerosceptrum fracticalcis gen. nov. sp. nov., a Novel Fumarate-Fermenting Microorganism From a Deep Fractured Carbonate Aquifer of the US Great Basin.</title>
        <authorList>
            <person name="Hamilton-Brehm S.D."/>
            <person name="Stewart L.E."/>
            <person name="Zavarin M."/>
            <person name="Caldwell M."/>
            <person name="Lawson P.A."/>
            <person name="Onstott T.C."/>
            <person name="Grzymski J."/>
            <person name="Neveux I."/>
            <person name="Lollar B.S."/>
            <person name="Russell C.E."/>
            <person name="Moser D.P."/>
        </authorList>
    </citation>
    <scope>NUCLEOTIDE SEQUENCE [LARGE SCALE GENOMIC DNA]</scope>
    <source>
        <strain evidence="1 2">DRI-13</strain>
    </source>
</reference>
<dbReference type="KEGG" id="tfr:BR63_00415"/>
<dbReference type="AlphaFoldDB" id="A0A7G6DYM0"/>
<name>A0A7G6DYM0_THEFR</name>
<dbReference type="Proteomes" id="UP000515847">
    <property type="component" value="Chromosome"/>
</dbReference>
<accession>A0A7G6DYM0</accession>